<comment type="subunit">
    <text evidence="3 15">Monomer.</text>
</comment>
<dbReference type="RefSeq" id="WP_134573772.1">
    <property type="nucleotide sequence ID" value="NZ_SOGT01000016.1"/>
</dbReference>
<keyword evidence="12 15" id="KW-0511">Multifunctional enzyme</keyword>
<proteinExistence type="inferred from homology"/>
<dbReference type="Gene3D" id="1.10.8.50">
    <property type="match status" value="1"/>
</dbReference>
<dbReference type="GO" id="GO:0006284">
    <property type="term" value="P:base-excision repair"/>
    <property type="evidence" value="ECO:0007669"/>
    <property type="project" value="InterPro"/>
</dbReference>
<evidence type="ECO:0000256" key="10">
    <source>
        <dbReference type="ARBA" id="ARBA00023204"/>
    </source>
</evidence>
<evidence type="ECO:0000256" key="1">
    <source>
        <dbReference type="ARBA" id="ARBA00001668"/>
    </source>
</evidence>
<evidence type="ECO:0000256" key="5">
    <source>
        <dbReference type="ARBA" id="ARBA00022763"/>
    </source>
</evidence>
<feature type="binding site" evidence="15">
    <location>
        <position position="118"/>
    </location>
    <ligand>
        <name>DNA</name>
        <dbReference type="ChEBI" id="CHEBI:16991"/>
    </ligand>
</feature>
<evidence type="ECO:0000256" key="12">
    <source>
        <dbReference type="ARBA" id="ARBA00023268"/>
    </source>
</evidence>
<dbReference type="SMART" id="SM01232">
    <property type="entry name" value="H2TH"/>
    <property type="match status" value="1"/>
</dbReference>
<keyword evidence="13 15" id="KW-0326">Glycosidase</keyword>
<evidence type="ECO:0000256" key="7">
    <source>
        <dbReference type="ARBA" id="ARBA00022801"/>
    </source>
</evidence>
<dbReference type="InterPro" id="IPR010663">
    <property type="entry name" value="Znf_FPG/IleRS"/>
</dbReference>
<evidence type="ECO:0000256" key="15">
    <source>
        <dbReference type="HAMAP-Rule" id="MF_00103"/>
    </source>
</evidence>
<evidence type="ECO:0000256" key="4">
    <source>
        <dbReference type="ARBA" id="ARBA00022723"/>
    </source>
</evidence>
<dbReference type="InterPro" id="IPR010979">
    <property type="entry name" value="Ribosomal_uS13-like_H2TH"/>
</dbReference>
<dbReference type="SMART" id="SM00898">
    <property type="entry name" value="Fapy_DNA_glyco"/>
    <property type="match status" value="1"/>
</dbReference>
<comment type="cofactor">
    <cofactor evidence="15">
        <name>Zn(2+)</name>
        <dbReference type="ChEBI" id="CHEBI:29105"/>
    </cofactor>
    <text evidence="15">Binds 1 zinc ion per subunit.</text>
</comment>
<evidence type="ECO:0000313" key="18">
    <source>
        <dbReference type="EMBL" id="TFD23509.1"/>
    </source>
</evidence>
<keyword evidence="7 15" id="KW-0378">Hydrolase</keyword>
<dbReference type="Proteomes" id="UP000298424">
    <property type="component" value="Unassembled WGS sequence"/>
</dbReference>
<feature type="active site" description="Schiff-base intermediate with DNA" evidence="15">
    <location>
        <position position="2"/>
    </location>
</feature>
<dbReference type="InterPro" id="IPR020629">
    <property type="entry name" value="FPG_Glyclase"/>
</dbReference>
<accession>A0A4R8ZBS2</accession>
<dbReference type="CDD" id="cd08966">
    <property type="entry name" value="EcFpg-like_N"/>
    <property type="match status" value="1"/>
</dbReference>
<dbReference type="PROSITE" id="PS01242">
    <property type="entry name" value="ZF_FPG_1"/>
    <property type="match status" value="1"/>
</dbReference>
<dbReference type="GO" id="GO:0003684">
    <property type="term" value="F:damaged DNA binding"/>
    <property type="evidence" value="ECO:0007669"/>
    <property type="project" value="InterPro"/>
</dbReference>
<comment type="similarity">
    <text evidence="2 15">Belongs to the FPG family.</text>
</comment>
<dbReference type="FunFam" id="1.10.8.50:FF:000003">
    <property type="entry name" value="Formamidopyrimidine-DNA glycosylase"/>
    <property type="match status" value="1"/>
</dbReference>
<dbReference type="EMBL" id="SOGT01000016">
    <property type="protein sequence ID" value="TFD23509.1"/>
    <property type="molecule type" value="Genomic_DNA"/>
</dbReference>
<dbReference type="GO" id="GO:0008270">
    <property type="term" value="F:zinc ion binding"/>
    <property type="evidence" value="ECO:0007669"/>
    <property type="project" value="UniProtKB-UniRule"/>
</dbReference>
<dbReference type="InterPro" id="IPR000214">
    <property type="entry name" value="Znf_DNA_glyclase/AP_lyase"/>
</dbReference>
<feature type="active site" description="Proton donor; for delta-elimination activity" evidence="15">
    <location>
        <position position="291"/>
    </location>
</feature>
<dbReference type="HAMAP" id="MF_00103">
    <property type="entry name" value="Fapy_DNA_glycosyl"/>
    <property type="match status" value="1"/>
</dbReference>
<feature type="domain" description="Formamidopyrimidine-DNA glycosylase catalytic" evidence="17">
    <location>
        <begin position="2"/>
        <end position="121"/>
    </location>
</feature>
<name>A0A4R8ZBS2_9MICO</name>
<keyword evidence="10 15" id="KW-0234">DNA repair</keyword>
<dbReference type="SUPFAM" id="SSF46946">
    <property type="entry name" value="S13-like H2TH domain"/>
    <property type="match status" value="1"/>
</dbReference>
<feature type="active site" description="Proton donor" evidence="15">
    <location>
        <position position="3"/>
    </location>
</feature>
<dbReference type="PROSITE" id="PS51066">
    <property type="entry name" value="ZF_FPG_2"/>
    <property type="match status" value="1"/>
</dbReference>
<keyword evidence="8 15" id="KW-0862">Zinc</keyword>
<evidence type="ECO:0000313" key="19">
    <source>
        <dbReference type="Proteomes" id="UP000298424"/>
    </source>
</evidence>
<comment type="catalytic activity">
    <reaction evidence="14 15">
        <text>2'-deoxyribonucleotide-(2'-deoxyribose 5'-phosphate)-2'-deoxyribonucleotide-DNA = a 3'-end 2'-deoxyribonucleotide-(2,3-dehydro-2,3-deoxyribose 5'-phosphate)-DNA + a 5'-end 5'-phospho-2'-deoxyribonucleoside-DNA + H(+)</text>
        <dbReference type="Rhea" id="RHEA:66592"/>
        <dbReference type="Rhea" id="RHEA-COMP:13180"/>
        <dbReference type="Rhea" id="RHEA-COMP:16897"/>
        <dbReference type="Rhea" id="RHEA-COMP:17067"/>
        <dbReference type="ChEBI" id="CHEBI:15378"/>
        <dbReference type="ChEBI" id="CHEBI:136412"/>
        <dbReference type="ChEBI" id="CHEBI:157695"/>
        <dbReference type="ChEBI" id="CHEBI:167181"/>
        <dbReference type="EC" id="4.2.99.18"/>
    </reaction>
</comment>
<dbReference type="InterPro" id="IPR015886">
    <property type="entry name" value="H2TH_FPG"/>
</dbReference>
<reference evidence="18 19" key="1">
    <citation type="submission" date="2019-03" db="EMBL/GenBank/DDBJ databases">
        <title>Genomics of glacier-inhabiting Cryobacterium strains.</title>
        <authorList>
            <person name="Liu Q."/>
            <person name="Xin Y.-H."/>
        </authorList>
    </citation>
    <scope>NUCLEOTIDE SEQUENCE [LARGE SCALE GENOMIC DNA]</scope>
    <source>
        <strain evidence="18 19">TMT1-1</strain>
    </source>
</reference>
<dbReference type="InterPro" id="IPR015887">
    <property type="entry name" value="DNA_glyclase_Znf_dom_DNA_BS"/>
</dbReference>
<evidence type="ECO:0000256" key="13">
    <source>
        <dbReference type="ARBA" id="ARBA00023295"/>
    </source>
</evidence>
<dbReference type="PROSITE" id="PS51068">
    <property type="entry name" value="FPG_CAT"/>
    <property type="match status" value="1"/>
</dbReference>
<evidence type="ECO:0000256" key="14">
    <source>
        <dbReference type="ARBA" id="ARBA00044632"/>
    </source>
</evidence>
<evidence type="ECO:0000256" key="9">
    <source>
        <dbReference type="ARBA" id="ARBA00023125"/>
    </source>
</evidence>
<dbReference type="InterPro" id="IPR012319">
    <property type="entry name" value="FPG_cat"/>
</dbReference>
<evidence type="ECO:0000256" key="8">
    <source>
        <dbReference type="ARBA" id="ARBA00022833"/>
    </source>
</evidence>
<comment type="caution">
    <text evidence="15">Lacks conserved residue(s) required for the propagation of feature annotation.</text>
</comment>
<dbReference type="Pfam" id="PF01149">
    <property type="entry name" value="Fapy_DNA_glyco"/>
    <property type="match status" value="1"/>
</dbReference>
<keyword evidence="11 15" id="KW-0456">Lyase</keyword>
<keyword evidence="9 15" id="KW-0238">DNA-binding</keyword>
<evidence type="ECO:0000256" key="2">
    <source>
        <dbReference type="ARBA" id="ARBA00009409"/>
    </source>
</evidence>
<comment type="function">
    <text evidence="15">Involved in base excision repair of DNA damaged by oxidation or by mutagenic agents. Acts as DNA glycosylase that recognizes and removes damaged bases. Has a preference for oxidized purines, such as 7,8-dihydro-8-oxoguanine (8-oxoG). Has AP (apurinic/apyrimidinic) lyase activity and introduces nicks in the DNA strand. Cleaves the DNA backbone by beta-delta elimination to generate a single-strand break at the site of the removed base with both 3'- and 5'-phosphates.</text>
</comment>
<dbReference type="InterPro" id="IPR035937">
    <property type="entry name" value="FPG_N"/>
</dbReference>
<dbReference type="PANTHER" id="PTHR22993">
    <property type="entry name" value="FORMAMIDOPYRIMIDINE-DNA GLYCOSYLASE"/>
    <property type="match status" value="1"/>
</dbReference>
<dbReference type="EC" id="3.2.2.23" evidence="15"/>
<dbReference type="AlphaFoldDB" id="A0A4R8ZBS2"/>
<dbReference type="GO" id="GO:0006979">
    <property type="term" value="P:response to oxidative stress"/>
    <property type="evidence" value="ECO:0007669"/>
    <property type="project" value="UniProtKB-ARBA"/>
</dbReference>
<evidence type="ECO:0000259" key="16">
    <source>
        <dbReference type="PROSITE" id="PS51066"/>
    </source>
</evidence>
<dbReference type="Pfam" id="PF06827">
    <property type="entry name" value="zf-FPG_IleRS"/>
    <property type="match status" value="1"/>
</dbReference>
<dbReference type="EC" id="4.2.99.18" evidence="15"/>
<evidence type="ECO:0000256" key="6">
    <source>
        <dbReference type="ARBA" id="ARBA00022771"/>
    </source>
</evidence>
<keyword evidence="19" id="KW-1185">Reference proteome</keyword>
<keyword evidence="6 15" id="KW-0863">Zinc-finger</keyword>
<dbReference type="Pfam" id="PF06831">
    <property type="entry name" value="H2TH"/>
    <property type="match status" value="1"/>
</dbReference>
<sequence>MPELPEVEVVRRGLQPAVTNAVVTGVEVFDERSLRRHAPAGGAFAEQLVGRRILAAVRRGKFLWLPLESDRALVIHLGMSGQVLLRNPGAADDRMLRIRLTLEHPSRGELWVNFVDQRIFGSMAVDTMVATSDGLPGGYSGMATAHAVWQDHIPGQVAHIARDPIDPSFSARAFFTALAQKKTGIKRALLDQNLISGIGNIYADEALFAARIHYEQPAASLSRAKATTLLAAVRTILHRALAEGGTSFDAQYVNVNGQAGYFAHSLEAYGRQGHPCSRCGTLIVREQFMNRGSHFCPHCQRLTRPRPGSEGPPR</sequence>
<dbReference type="GO" id="GO:0003690">
    <property type="term" value="F:double-stranded DNA binding"/>
    <property type="evidence" value="ECO:0007669"/>
    <property type="project" value="UniProtKB-ARBA"/>
</dbReference>
<feature type="binding site" evidence="15">
    <location>
        <position position="181"/>
    </location>
    <ligand>
        <name>DNA</name>
        <dbReference type="ChEBI" id="CHEBI:16991"/>
    </ligand>
</feature>
<dbReference type="Gene3D" id="3.20.190.10">
    <property type="entry name" value="MutM-like, N-terminal"/>
    <property type="match status" value="1"/>
</dbReference>
<dbReference type="SUPFAM" id="SSF81624">
    <property type="entry name" value="N-terminal domain of MutM-like DNA repair proteins"/>
    <property type="match status" value="1"/>
</dbReference>
<feature type="domain" description="FPG-type" evidence="16">
    <location>
        <begin position="267"/>
        <end position="301"/>
    </location>
</feature>
<dbReference type="OrthoDB" id="9800855at2"/>
<dbReference type="NCBIfam" id="NF002211">
    <property type="entry name" value="PRK01103.1"/>
    <property type="match status" value="1"/>
</dbReference>
<keyword evidence="5 15" id="KW-0227">DNA damage</keyword>
<dbReference type="PANTHER" id="PTHR22993:SF9">
    <property type="entry name" value="FORMAMIDOPYRIMIDINE-DNA GLYCOSYLASE"/>
    <property type="match status" value="1"/>
</dbReference>
<organism evidence="18 19">
    <name type="scientific">Cryobacterium lyxosi</name>
    <dbReference type="NCBI Taxonomy" id="1259228"/>
    <lineage>
        <taxon>Bacteria</taxon>
        <taxon>Bacillati</taxon>
        <taxon>Actinomycetota</taxon>
        <taxon>Actinomycetes</taxon>
        <taxon>Micrococcales</taxon>
        <taxon>Microbacteriaceae</taxon>
        <taxon>Cryobacterium</taxon>
    </lineage>
</organism>
<evidence type="ECO:0000256" key="11">
    <source>
        <dbReference type="ARBA" id="ARBA00023239"/>
    </source>
</evidence>
<evidence type="ECO:0000259" key="17">
    <source>
        <dbReference type="PROSITE" id="PS51068"/>
    </source>
</evidence>
<dbReference type="GO" id="GO:0140078">
    <property type="term" value="F:class I DNA-(apurinic or apyrimidinic site) endonuclease activity"/>
    <property type="evidence" value="ECO:0007669"/>
    <property type="project" value="UniProtKB-EC"/>
</dbReference>
<gene>
    <name evidence="15 18" type="primary">mutM</name>
    <name evidence="15" type="synonym">fpg</name>
    <name evidence="18" type="ORF">E3T27_15125</name>
</gene>
<dbReference type="GO" id="GO:0034039">
    <property type="term" value="F:8-oxo-7,8-dihydroguanine DNA N-glycosylase activity"/>
    <property type="evidence" value="ECO:0007669"/>
    <property type="project" value="TreeGrafter"/>
</dbReference>
<feature type="active site" description="Proton donor; for beta-elimination activity" evidence="15">
    <location>
        <position position="61"/>
    </location>
</feature>
<evidence type="ECO:0000256" key="3">
    <source>
        <dbReference type="ARBA" id="ARBA00011245"/>
    </source>
</evidence>
<dbReference type="SUPFAM" id="SSF57716">
    <property type="entry name" value="Glucocorticoid receptor-like (DNA-binding domain)"/>
    <property type="match status" value="1"/>
</dbReference>
<comment type="catalytic activity">
    <reaction evidence="1 15">
        <text>Hydrolysis of DNA containing ring-opened 7-methylguanine residues, releasing 2,6-diamino-4-hydroxy-5-(N-methyl)formamidopyrimidine.</text>
        <dbReference type="EC" id="3.2.2.23"/>
    </reaction>
</comment>
<comment type="caution">
    <text evidence="18">The sequence shown here is derived from an EMBL/GenBank/DDBJ whole genome shotgun (WGS) entry which is preliminary data.</text>
</comment>
<keyword evidence="4 15" id="KW-0479">Metal-binding</keyword>
<protein>
    <recommendedName>
        <fullName evidence="15">Formamidopyrimidine-DNA glycosylase</fullName>
        <shortName evidence="15">Fapy-DNA glycosylase</shortName>
        <ecNumber evidence="15">3.2.2.23</ecNumber>
    </recommendedName>
    <alternativeName>
        <fullName evidence="15">DNA-(apurinic or apyrimidinic site) lyase MutM</fullName>
        <shortName evidence="15">AP lyase MutM</shortName>
        <ecNumber evidence="15">4.2.99.18</ecNumber>
    </alternativeName>
</protein>